<dbReference type="PANTHER" id="PTHR45954">
    <property type="entry name" value="LD33695P"/>
    <property type="match status" value="1"/>
</dbReference>
<comment type="caution">
    <text evidence="6">The sequence shown here is derived from an EMBL/GenBank/DDBJ whole genome shotgun (WGS) entry which is preliminary data.</text>
</comment>
<dbReference type="GO" id="GO:0005092">
    <property type="term" value="F:GDP-dissociation inhibitor activity"/>
    <property type="evidence" value="ECO:0007669"/>
    <property type="project" value="TreeGrafter"/>
</dbReference>
<keyword evidence="3" id="KW-0677">Repeat</keyword>
<evidence type="ECO:0000256" key="4">
    <source>
        <dbReference type="PROSITE-ProRule" id="PRU00339"/>
    </source>
</evidence>
<dbReference type="GO" id="GO:0005938">
    <property type="term" value="C:cell cortex"/>
    <property type="evidence" value="ECO:0007669"/>
    <property type="project" value="TreeGrafter"/>
</dbReference>
<dbReference type="Gene3D" id="1.25.40.10">
    <property type="entry name" value="Tetratricopeptide repeat domain"/>
    <property type="match status" value="2"/>
</dbReference>
<dbReference type="InterPro" id="IPR011990">
    <property type="entry name" value="TPR-like_helical_dom_sf"/>
</dbReference>
<dbReference type="InterPro" id="IPR052386">
    <property type="entry name" value="GPSM"/>
</dbReference>
<evidence type="ECO:0000256" key="1">
    <source>
        <dbReference type="ARBA" id="ARBA00004496"/>
    </source>
</evidence>
<gene>
    <name evidence="6" type="ORF">LX83_005114</name>
</gene>
<organism evidence="6 7">
    <name type="scientific">Goodfellowiella coeruleoviolacea</name>
    <dbReference type="NCBI Taxonomy" id="334858"/>
    <lineage>
        <taxon>Bacteria</taxon>
        <taxon>Bacillati</taxon>
        <taxon>Actinomycetota</taxon>
        <taxon>Actinomycetes</taxon>
        <taxon>Pseudonocardiales</taxon>
        <taxon>Pseudonocardiaceae</taxon>
        <taxon>Goodfellowiella</taxon>
    </lineage>
</organism>
<evidence type="ECO:0000313" key="7">
    <source>
        <dbReference type="Proteomes" id="UP001206128"/>
    </source>
</evidence>
<dbReference type="GO" id="GO:0043531">
    <property type="term" value="F:ADP binding"/>
    <property type="evidence" value="ECO:0007669"/>
    <property type="project" value="InterPro"/>
</dbReference>
<dbReference type="Proteomes" id="UP001206128">
    <property type="component" value="Unassembled WGS sequence"/>
</dbReference>
<accession>A0AAE3GHC2</accession>
<dbReference type="GO" id="GO:0001965">
    <property type="term" value="F:G-protein alpha-subunit binding"/>
    <property type="evidence" value="ECO:0007669"/>
    <property type="project" value="TreeGrafter"/>
</dbReference>
<keyword evidence="7" id="KW-1185">Reference proteome</keyword>
<feature type="domain" description="AAA+ ATPase" evidence="5">
    <location>
        <begin position="83"/>
        <end position="244"/>
    </location>
</feature>
<protein>
    <submittedName>
        <fullName evidence="6">Tetratricopeptide (TPR) repeat</fullName>
    </submittedName>
</protein>
<proteinExistence type="predicted"/>
<dbReference type="InterPro" id="IPR019734">
    <property type="entry name" value="TPR_rpt"/>
</dbReference>
<feature type="repeat" description="TPR" evidence="4">
    <location>
        <begin position="663"/>
        <end position="696"/>
    </location>
</feature>
<evidence type="ECO:0000256" key="3">
    <source>
        <dbReference type="ARBA" id="ARBA00022737"/>
    </source>
</evidence>
<evidence type="ECO:0000313" key="6">
    <source>
        <dbReference type="EMBL" id="MCP2168236.1"/>
    </source>
</evidence>
<dbReference type="EMBL" id="JAMTCK010000013">
    <property type="protein sequence ID" value="MCP2168236.1"/>
    <property type="molecule type" value="Genomic_DNA"/>
</dbReference>
<dbReference type="AlphaFoldDB" id="A0AAE3GHC2"/>
<evidence type="ECO:0000259" key="5">
    <source>
        <dbReference type="SMART" id="SM00382"/>
    </source>
</evidence>
<keyword evidence="2" id="KW-0963">Cytoplasm</keyword>
<dbReference type="Pfam" id="PF13181">
    <property type="entry name" value="TPR_8"/>
    <property type="match status" value="1"/>
</dbReference>
<dbReference type="PANTHER" id="PTHR45954:SF1">
    <property type="entry name" value="LD33695P"/>
    <property type="match status" value="1"/>
</dbReference>
<dbReference type="PRINTS" id="PR00364">
    <property type="entry name" value="DISEASERSIST"/>
</dbReference>
<dbReference type="PROSITE" id="PS50005">
    <property type="entry name" value="TPR"/>
    <property type="match status" value="1"/>
</dbReference>
<dbReference type="SUPFAM" id="SSF52540">
    <property type="entry name" value="P-loop containing nucleoside triphosphate hydrolases"/>
    <property type="match status" value="1"/>
</dbReference>
<dbReference type="InterPro" id="IPR027417">
    <property type="entry name" value="P-loop_NTPase"/>
</dbReference>
<reference evidence="6" key="1">
    <citation type="submission" date="2022-06" db="EMBL/GenBank/DDBJ databases">
        <title>Genomic Encyclopedia of Archaeal and Bacterial Type Strains, Phase II (KMG-II): from individual species to whole genera.</title>
        <authorList>
            <person name="Goeker M."/>
        </authorList>
    </citation>
    <scope>NUCLEOTIDE SEQUENCE</scope>
    <source>
        <strain evidence="6">DSM 43935</strain>
    </source>
</reference>
<dbReference type="Gene3D" id="3.40.50.300">
    <property type="entry name" value="P-loop containing nucleotide triphosphate hydrolases"/>
    <property type="match status" value="1"/>
</dbReference>
<comment type="subcellular location">
    <subcellularLocation>
        <location evidence="1">Cytoplasm</location>
    </subcellularLocation>
</comment>
<keyword evidence="4" id="KW-0802">TPR repeat</keyword>
<name>A0AAE3GHC2_9PSEU</name>
<dbReference type="SMART" id="SM00028">
    <property type="entry name" value="TPR"/>
    <property type="match status" value="8"/>
</dbReference>
<dbReference type="Pfam" id="PF13374">
    <property type="entry name" value="TPR_10"/>
    <property type="match status" value="1"/>
</dbReference>
<dbReference type="SUPFAM" id="SSF48452">
    <property type="entry name" value="TPR-like"/>
    <property type="match status" value="2"/>
</dbReference>
<evidence type="ECO:0000256" key="2">
    <source>
        <dbReference type="ARBA" id="ARBA00022490"/>
    </source>
</evidence>
<dbReference type="SMART" id="SM00382">
    <property type="entry name" value="AAA"/>
    <property type="match status" value="1"/>
</dbReference>
<dbReference type="InterPro" id="IPR003593">
    <property type="entry name" value="AAA+_ATPase"/>
</dbReference>
<sequence>MVVGHGVGVSERDGGCTGFHNSITGDVMGTVVQAHRIDKLIFQAPAFRPAAVVRRVSGGETEGEAFTGRAGEVERVLGGLRAGGAGLAVVGMGGVGKSALVRQAAAVAAADGWFPGGVFWVDLHGYSGDGQVAVPAAAVFGPLLRWLGLPGGEIPVDVGEQAAVYGRVLDRLAEQGKPMLLVLDNASSGIQVRDLLPRSGPHRVVVTSRTTLDLPRVSRLDLDVLDATAALALLDAVLRAHRGDDDRAAHPGAGELVGVCAGLPLALRIAAMLLVDEPGLDPAVLAGRLRQAPGVDGYARGEQALSAVFDASWRWLTEQRPEWARLLRMLCLVVGPDLSTEAAAALANQSPGHVRVALDGLRRAHLVRGTGPERWGLHDLVRDHTASVDAVPADDLQAAETRLLDHYTRTAAEAVAHLLAGAGHPVRTRFGDLDAALGWLDAERAGLIAAVTRAAATGRHARVTALSGLLTSYLDRRRYLTDWVTVAEHACTSAVQLSPGDQATAANNLGLALREVRRFAEAVAAHERARALYRAAGDQYGEGMAWNNLGSALLESRRFAEAVDSCQRARDRFRQLSDAHGEAIACNNLGLALAELGRFAEAVAAHERARDLHGETGDRNREGMAGNNLGLALTGLGRFSEAIETHQRAADLHRAAGDRFNEALAWNNLGLALAELGRFAEAVAAHERARDLHQQTGDRNREGMACNNLGLALAELGRFAEAVAAHERARDLHQQTGDRDNEGMACNNLGCALVELGRFAEAVTAYERARDLHRETGDRHNEHKAWNNLGRTLQSLGRLDEARDCWLRWRATAPVITDRGAALDAALGEIRNGTGTPDPADRRFR</sequence>
<dbReference type="Pfam" id="PF13424">
    <property type="entry name" value="TPR_12"/>
    <property type="match status" value="3"/>
</dbReference>